<dbReference type="Proteomes" id="UP000054977">
    <property type="component" value="Unassembled WGS sequence"/>
</dbReference>
<dbReference type="SMART" id="SM00283">
    <property type="entry name" value="MA"/>
    <property type="match status" value="1"/>
</dbReference>
<dbReference type="GO" id="GO:0016020">
    <property type="term" value="C:membrane"/>
    <property type="evidence" value="ECO:0007669"/>
    <property type="project" value="InterPro"/>
</dbReference>
<dbReference type="SMART" id="SM00304">
    <property type="entry name" value="HAMP"/>
    <property type="match status" value="1"/>
</dbReference>
<sequence length="541" mass="58624">MNRLTIRQRILASFGIILALMLVMAALSYAILRGIDHDANSLQEDTMLGTAISSDLRAAWTESYATAERLAYIDDDPEQTKRDTLLLAESRTSIERLMDRYVPTIFDDRDRQLFEDFKRHSVVYGPVLDQFLRERAASKDAATATFNTKLTPAWEAGQKAARVLVENNQVAHAQSVASIRESVRESQIMLAVIMLIAVAAAAVLGFMLLKSVTVPMLRLVDVVDKMRTGDLTQRLALDRRDEFGTLEAGFNRMTDELTGLVGQAQKSAVQVTTSVSEIAATAREQQATASETAATTTEIGATSREIFATARDLVRTMNEVSGVAEQSAALAGTGQTGLTRMEETMRLVMDAAGSVNGKLAILNEKAGNINQVVATITKVADQTNLLSLNAAIEAEKAGDYGRGFAVVATEIRRLADQTAVATFDIEQMVKEIQSAVAAGVMGMDKFSEEVRRGMLDVQQVGGQLSQIIHQVQTLAPRFVMINEGMQTQATGADQISQALSQLSEAAQQTAESLRQSTQAIDDLTHTANGLRTGVSRFKVAA</sequence>
<feature type="domain" description="Methyl-accepting transducer" evidence="5">
    <location>
        <begin position="267"/>
        <end position="503"/>
    </location>
</feature>
<comment type="similarity">
    <text evidence="2">Belongs to the methyl-accepting chemotaxis (MCP) protein family.</text>
</comment>
<dbReference type="PRINTS" id="PR00260">
    <property type="entry name" value="CHEMTRNSDUCR"/>
</dbReference>
<comment type="caution">
    <text evidence="7">The sequence shown here is derived from an EMBL/GenBank/DDBJ whole genome shotgun (WGS) entry which is preliminary data.</text>
</comment>
<dbReference type="OrthoDB" id="2489132at2"/>
<proteinExistence type="inferred from homology"/>
<dbReference type="InterPro" id="IPR024478">
    <property type="entry name" value="HlyB_4HB_MCP"/>
</dbReference>
<evidence type="ECO:0000313" key="8">
    <source>
        <dbReference type="Proteomes" id="UP000054977"/>
    </source>
</evidence>
<dbReference type="Gene3D" id="1.10.287.950">
    <property type="entry name" value="Methyl-accepting chemotaxis protein"/>
    <property type="match status" value="1"/>
</dbReference>
<dbReference type="Pfam" id="PF00015">
    <property type="entry name" value="MCPsignal"/>
    <property type="match status" value="1"/>
</dbReference>
<evidence type="ECO:0000259" key="6">
    <source>
        <dbReference type="PROSITE" id="PS50885"/>
    </source>
</evidence>
<dbReference type="AlphaFoldDB" id="A0A158GNM9"/>
<feature type="transmembrane region" description="Helical" evidence="4">
    <location>
        <begin position="12"/>
        <end position="32"/>
    </location>
</feature>
<dbReference type="PROSITE" id="PS50111">
    <property type="entry name" value="CHEMOTAXIS_TRANSDUC_2"/>
    <property type="match status" value="1"/>
</dbReference>
<keyword evidence="8" id="KW-1185">Reference proteome</keyword>
<dbReference type="RefSeq" id="WP_087667281.1">
    <property type="nucleotide sequence ID" value="NZ_FCNW02000008.1"/>
</dbReference>
<dbReference type="GO" id="GO:0004888">
    <property type="term" value="F:transmembrane signaling receptor activity"/>
    <property type="evidence" value="ECO:0007669"/>
    <property type="project" value="InterPro"/>
</dbReference>
<dbReference type="GO" id="GO:0006935">
    <property type="term" value="P:chemotaxis"/>
    <property type="evidence" value="ECO:0007669"/>
    <property type="project" value="InterPro"/>
</dbReference>
<keyword evidence="4" id="KW-0472">Membrane</keyword>
<dbReference type="InterPro" id="IPR004090">
    <property type="entry name" value="Chemotax_Me-accpt_rcpt"/>
</dbReference>
<evidence type="ECO:0000256" key="1">
    <source>
        <dbReference type="ARBA" id="ARBA00023224"/>
    </source>
</evidence>
<evidence type="ECO:0000256" key="2">
    <source>
        <dbReference type="ARBA" id="ARBA00029447"/>
    </source>
</evidence>
<dbReference type="InterPro" id="IPR004089">
    <property type="entry name" value="MCPsignal_dom"/>
</dbReference>
<keyword evidence="4" id="KW-0812">Transmembrane</keyword>
<accession>A0A158GNM9</accession>
<feature type="domain" description="HAMP" evidence="6">
    <location>
        <begin position="210"/>
        <end position="262"/>
    </location>
</feature>
<dbReference type="Pfam" id="PF12729">
    <property type="entry name" value="4HB_MCP_1"/>
    <property type="match status" value="1"/>
</dbReference>
<gene>
    <name evidence="7" type="ORF">AWB65_02200</name>
</gene>
<evidence type="ECO:0000256" key="4">
    <source>
        <dbReference type="SAM" id="Phobius"/>
    </source>
</evidence>
<dbReference type="Pfam" id="PF00672">
    <property type="entry name" value="HAMP"/>
    <property type="match status" value="1"/>
</dbReference>
<feature type="transmembrane region" description="Helical" evidence="4">
    <location>
        <begin position="188"/>
        <end position="209"/>
    </location>
</feature>
<dbReference type="CDD" id="cd06225">
    <property type="entry name" value="HAMP"/>
    <property type="match status" value="1"/>
</dbReference>
<keyword evidence="1 3" id="KW-0807">Transducer</keyword>
<dbReference type="STRING" id="326474.AWB65_02200"/>
<dbReference type="GO" id="GO:0007165">
    <property type="term" value="P:signal transduction"/>
    <property type="evidence" value="ECO:0007669"/>
    <property type="project" value="UniProtKB-KW"/>
</dbReference>
<dbReference type="PANTHER" id="PTHR32089">
    <property type="entry name" value="METHYL-ACCEPTING CHEMOTAXIS PROTEIN MCPB"/>
    <property type="match status" value="1"/>
</dbReference>
<dbReference type="SUPFAM" id="SSF58104">
    <property type="entry name" value="Methyl-accepting chemotaxis protein (MCP) signaling domain"/>
    <property type="match status" value="1"/>
</dbReference>
<dbReference type="PROSITE" id="PS50885">
    <property type="entry name" value="HAMP"/>
    <property type="match status" value="1"/>
</dbReference>
<dbReference type="PANTHER" id="PTHR32089:SF120">
    <property type="entry name" value="METHYL-ACCEPTING CHEMOTAXIS PROTEIN TLPQ"/>
    <property type="match status" value="1"/>
</dbReference>
<protein>
    <submittedName>
        <fullName evidence="7">Chemotaxis-related protein</fullName>
    </submittedName>
</protein>
<organism evidence="7 8">
    <name type="scientific">Caballeronia humi</name>
    <dbReference type="NCBI Taxonomy" id="326474"/>
    <lineage>
        <taxon>Bacteria</taxon>
        <taxon>Pseudomonadati</taxon>
        <taxon>Pseudomonadota</taxon>
        <taxon>Betaproteobacteria</taxon>
        <taxon>Burkholderiales</taxon>
        <taxon>Burkholderiaceae</taxon>
        <taxon>Caballeronia</taxon>
    </lineage>
</organism>
<reference evidence="7" key="1">
    <citation type="submission" date="2016-01" db="EMBL/GenBank/DDBJ databases">
        <authorList>
            <person name="Peeters C."/>
        </authorList>
    </citation>
    <scope>NUCLEOTIDE SEQUENCE [LARGE SCALE GENOMIC DNA]</scope>
    <source>
        <strain evidence="7">LMG 22934</strain>
    </source>
</reference>
<evidence type="ECO:0000313" key="7">
    <source>
        <dbReference type="EMBL" id="SAL33000.1"/>
    </source>
</evidence>
<keyword evidence="4" id="KW-1133">Transmembrane helix</keyword>
<dbReference type="EMBL" id="FCNW02000008">
    <property type="protein sequence ID" value="SAL33000.1"/>
    <property type="molecule type" value="Genomic_DNA"/>
</dbReference>
<name>A0A158GNM9_9BURK</name>
<dbReference type="InterPro" id="IPR003660">
    <property type="entry name" value="HAMP_dom"/>
</dbReference>
<evidence type="ECO:0000259" key="5">
    <source>
        <dbReference type="PROSITE" id="PS50111"/>
    </source>
</evidence>
<evidence type="ECO:0000256" key="3">
    <source>
        <dbReference type="PROSITE-ProRule" id="PRU00284"/>
    </source>
</evidence>